<dbReference type="AlphaFoldDB" id="A0A5D0CUW9"/>
<gene>
    <name evidence="1" type="ORF">FRY98_18005</name>
</gene>
<evidence type="ECO:0000313" key="1">
    <source>
        <dbReference type="EMBL" id="TYA12647.1"/>
    </source>
</evidence>
<dbReference type="RefSeq" id="WP_148454597.1">
    <property type="nucleotide sequence ID" value="NZ_VSDO01000003.1"/>
</dbReference>
<evidence type="ECO:0000313" key="2">
    <source>
        <dbReference type="Proteomes" id="UP000325218"/>
    </source>
</evidence>
<comment type="caution">
    <text evidence="1">The sequence shown here is derived from an EMBL/GenBank/DDBJ whole genome shotgun (WGS) entry which is preliminary data.</text>
</comment>
<reference evidence="1 2" key="1">
    <citation type="submission" date="2019-08" db="EMBL/GenBank/DDBJ databases">
        <title>Genome sequencing of Paenibacillus faecis DSM 23593(T).</title>
        <authorList>
            <person name="Kook J.-K."/>
            <person name="Park S.-N."/>
            <person name="Lim Y.K."/>
        </authorList>
    </citation>
    <scope>NUCLEOTIDE SEQUENCE [LARGE SCALE GENOMIC DNA]</scope>
    <source>
        <strain evidence="1 2">DSM 23593</strain>
    </source>
</reference>
<dbReference type="EMBL" id="VSDO01000003">
    <property type="protein sequence ID" value="TYA12647.1"/>
    <property type="molecule type" value="Genomic_DNA"/>
</dbReference>
<protein>
    <submittedName>
        <fullName evidence="1">DUF2508 domain-containing protein</fullName>
    </submittedName>
</protein>
<proteinExistence type="predicted"/>
<organism evidence="1 2">
    <name type="scientific">Paenibacillus faecis</name>
    <dbReference type="NCBI Taxonomy" id="862114"/>
    <lineage>
        <taxon>Bacteria</taxon>
        <taxon>Bacillati</taxon>
        <taxon>Bacillota</taxon>
        <taxon>Bacilli</taxon>
        <taxon>Bacillales</taxon>
        <taxon>Paenibacillaceae</taxon>
        <taxon>Paenibacillus</taxon>
    </lineage>
</organism>
<sequence length="71" mass="8627">MDYKEELYREVCKARDEWRRACWAFEEAQGEEEVDVAIYLLEAAERRYQIQLKLAKQAKVDWDAFRKGAYF</sequence>
<accession>A0A5D0CUW9</accession>
<keyword evidence="2" id="KW-1185">Reference proteome</keyword>
<dbReference type="OrthoDB" id="2649829at2"/>
<dbReference type="Proteomes" id="UP000325218">
    <property type="component" value="Unassembled WGS sequence"/>
</dbReference>
<name>A0A5D0CUW9_9BACL</name>